<dbReference type="AlphaFoldDB" id="A0AAW2AJV3"/>
<dbReference type="EMBL" id="JAWDJR010000006">
    <property type="protein sequence ID" value="KAK9972925.1"/>
    <property type="molecule type" value="Genomic_DNA"/>
</dbReference>
<keyword evidence="2" id="KW-1185">Reference proteome</keyword>
<name>A0AAW2AJV3_CULAL</name>
<comment type="caution">
    <text evidence="1">The sequence shown here is derived from an EMBL/GenBank/DDBJ whole genome shotgun (WGS) entry which is preliminary data.</text>
</comment>
<sequence length="55" mass="6515">MAVILVLNKTRYRHPSHHLLEFYRISGFCPRHVVKWDARRRSPAPKMINAKPSMT</sequence>
<proteinExistence type="predicted"/>
<accession>A0AAW2AJV3</accession>
<reference evidence="1 2" key="1">
    <citation type="submission" date="2024-05" db="EMBL/GenBank/DDBJ databases">
        <title>A high-quality chromosomal-level genome assembly of Topmouth culter (Culter alburnus).</title>
        <authorList>
            <person name="Zhao H."/>
        </authorList>
    </citation>
    <scope>NUCLEOTIDE SEQUENCE [LARGE SCALE GENOMIC DNA]</scope>
    <source>
        <strain evidence="1">CATC2023</strain>
        <tissue evidence="1">Muscle</tissue>
    </source>
</reference>
<gene>
    <name evidence="1" type="ORF">ABG768_023680</name>
</gene>
<evidence type="ECO:0000313" key="2">
    <source>
        <dbReference type="Proteomes" id="UP001479290"/>
    </source>
</evidence>
<organism evidence="1 2">
    <name type="scientific">Culter alburnus</name>
    <name type="common">Topmouth culter</name>
    <dbReference type="NCBI Taxonomy" id="194366"/>
    <lineage>
        <taxon>Eukaryota</taxon>
        <taxon>Metazoa</taxon>
        <taxon>Chordata</taxon>
        <taxon>Craniata</taxon>
        <taxon>Vertebrata</taxon>
        <taxon>Euteleostomi</taxon>
        <taxon>Actinopterygii</taxon>
        <taxon>Neopterygii</taxon>
        <taxon>Teleostei</taxon>
        <taxon>Ostariophysi</taxon>
        <taxon>Cypriniformes</taxon>
        <taxon>Xenocyprididae</taxon>
        <taxon>Xenocypridinae</taxon>
        <taxon>Culter</taxon>
    </lineage>
</organism>
<evidence type="ECO:0000313" key="1">
    <source>
        <dbReference type="EMBL" id="KAK9972925.1"/>
    </source>
</evidence>
<dbReference type="Proteomes" id="UP001479290">
    <property type="component" value="Unassembled WGS sequence"/>
</dbReference>
<protein>
    <submittedName>
        <fullName evidence="1">Uncharacterized protein</fullName>
    </submittedName>
</protein>